<dbReference type="GO" id="GO:0006368">
    <property type="term" value="P:transcription elongation by RNA polymerase II"/>
    <property type="evidence" value="ECO:0007669"/>
    <property type="project" value="TreeGrafter"/>
</dbReference>
<reference evidence="13" key="1">
    <citation type="submission" date="2017-02" db="UniProtKB">
        <authorList>
            <consortium name="WormBaseParasite"/>
        </authorList>
    </citation>
    <scope>IDENTIFICATION</scope>
</reference>
<sequence>MIAQRILNGSYHTFGEVERDFVQMGRNAKHFNEPKSKIYQDAVTLLRIIKEKKIVIKKRFKADPDEETIESNAHEITEDYANLPDAVGMTSPVPKVEDDDEVEDYEADEDGEESSSAAISTPAGFAVVKRRRGRPRKHPLDSVSATPASPTPSEGSADRRSTSSTTTTTITTPIAGGNGSGVGGVVSSGNGSGSGNAATVDLSFLMLDESVAPPGSPPHMAPFVDPTVSSEEQLIPTMLSTAAVGSLRWWGEHVLEAICTATNSMGTLLALPFMRLPSRKLYPDYFRRISNPICLAKIRRKIKRNEYHSLADVRGDIDRVFMNAQAYNMEGSDIYKVAVYLQQLTKSRFVELSQIAAKV</sequence>
<evidence type="ECO:0000256" key="6">
    <source>
        <dbReference type="ARBA" id="ARBA00023163"/>
    </source>
</evidence>
<dbReference type="AlphaFoldDB" id="A0A0R3WVY8"/>
<evidence type="ECO:0000256" key="3">
    <source>
        <dbReference type="ARBA" id="ARBA00022853"/>
    </source>
</evidence>
<evidence type="ECO:0000256" key="7">
    <source>
        <dbReference type="ARBA" id="ARBA00023242"/>
    </source>
</evidence>
<dbReference type="InterPro" id="IPR001487">
    <property type="entry name" value="Bromodomain"/>
</dbReference>
<dbReference type="PANTHER" id="PTHR16062">
    <property type="entry name" value="SWI/SNF-RELATED"/>
    <property type="match status" value="1"/>
</dbReference>
<gene>
    <name evidence="11" type="ORF">TTAC_LOCUS4914</name>
</gene>
<dbReference type="Pfam" id="PF00439">
    <property type="entry name" value="Bromodomain"/>
    <property type="match status" value="2"/>
</dbReference>
<feature type="compositionally biased region" description="Gly residues" evidence="9">
    <location>
        <begin position="176"/>
        <end position="193"/>
    </location>
</feature>
<keyword evidence="6" id="KW-0804">Transcription</keyword>
<keyword evidence="4" id="KW-0805">Transcription regulation</keyword>
<feature type="domain" description="Bromo" evidence="10">
    <location>
        <begin position="265"/>
        <end position="335"/>
    </location>
</feature>
<dbReference type="PROSITE" id="PS50014">
    <property type="entry name" value="BROMODOMAIN_2"/>
    <property type="match status" value="1"/>
</dbReference>
<dbReference type="PANTHER" id="PTHR16062:SF19">
    <property type="entry name" value="PROTEIN POLYBROMO-1"/>
    <property type="match status" value="1"/>
</dbReference>
<feature type="compositionally biased region" description="Low complexity" evidence="9">
    <location>
        <begin position="162"/>
        <end position="172"/>
    </location>
</feature>
<keyword evidence="2" id="KW-0677">Repeat</keyword>
<evidence type="ECO:0000256" key="8">
    <source>
        <dbReference type="PROSITE-ProRule" id="PRU00035"/>
    </source>
</evidence>
<keyword evidence="12" id="KW-1185">Reference proteome</keyword>
<reference evidence="11 12" key="2">
    <citation type="submission" date="2018-11" db="EMBL/GenBank/DDBJ databases">
        <authorList>
            <consortium name="Pathogen Informatics"/>
        </authorList>
    </citation>
    <scope>NUCLEOTIDE SEQUENCE [LARGE SCALE GENOMIC DNA]</scope>
</reference>
<evidence type="ECO:0000313" key="13">
    <source>
        <dbReference type="WBParaSite" id="TTAC_0000492801-mRNA-1"/>
    </source>
</evidence>
<dbReference type="SMART" id="SM00297">
    <property type="entry name" value="BROMO"/>
    <property type="match status" value="1"/>
</dbReference>
<evidence type="ECO:0000256" key="1">
    <source>
        <dbReference type="ARBA" id="ARBA00004123"/>
    </source>
</evidence>
<dbReference type="GO" id="GO:0003682">
    <property type="term" value="F:chromatin binding"/>
    <property type="evidence" value="ECO:0007669"/>
    <property type="project" value="TreeGrafter"/>
</dbReference>
<name>A0A0R3WVY8_HYDTA</name>
<feature type="compositionally biased region" description="Basic residues" evidence="9">
    <location>
        <begin position="128"/>
        <end position="137"/>
    </location>
</feature>
<dbReference type="EMBL" id="UYWX01005657">
    <property type="protein sequence ID" value="VDM25869.1"/>
    <property type="molecule type" value="Genomic_DNA"/>
</dbReference>
<dbReference type="Gene3D" id="1.20.920.10">
    <property type="entry name" value="Bromodomain-like"/>
    <property type="match status" value="2"/>
</dbReference>
<keyword evidence="5 8" id="KW-0103">Bromodomain</keyword>
<dbReference type="InterPro" id="IPR037382">
    <property type="entry name" value="Rsc/polybromo"/>
</dbReference>
<evidence type="ECO:0000313" key="11">
    <source>
        <dbReference type="EMBL" id="VDM25869.1"/>
    </source>
</evidence>
<dbReference type="Proteomes" id="UP000274429">
    <property type="component" value="Unassembled WGS sequence"/>
</dbReference>
<evidence type="ECO:0000313" key="12">
    <source>
        <dbReference type="Proteomes" id="UP000274429"/>
    </source>
</evidence>
<accession>A0A0R3WVY8</accession>
<keyword evidence="7" id="KW-0539">Nucleus</keyword>
<dbReference type="PROSITE" id="PS00633">
    <property type="entry name" value="BROMODOMAIN_1"/>
    <property type="match status" value="1"/>
</dbReference>
<dbReference type="GO" id="GO:0016586">
    <property type="term" value="C:RSC-type complex"/>
    <property type="evidence" value="ECO:0007669"/>
    <property type="project" value="InterPro"/>
</dbReference>
<dbReference type="SUPFAM" id="SSF47370">
    <property type="entry name" value="Bromodomain"/>
    <property type="match status" value="2"/>
</dbReference>
<proteinExistence type="predicted"/>
<keyword evidence="3" id="KW-0156">Chromatin regulator</keyword>
<dbReference type="WBParaSite" id="TTAC_0000492801-mRNA-1">
    <property type="protein sequence ID" value="TTAC_0000492801-mRNA-1"/>
    <property type="gene ID" value="TTAC_0000492801"/>
</dbReference>
<evidence type="ECO:0000256" key="5">
    <source>
        <dbReference type="ARBA" id="ARBA00023117"/>
    </source>
</evidence>
<feature type="compositionally biased region" description="Acidic residues" evidence="9">
    <location>
        <begin position="97"/>
        <end position="113"/>
    </location>
</feature>
<dbReference type="PRINTS" id="PR00503">
    <property type="entry name" value="BROMODOMAIN"/>
</dbReference>
<dbReference type="GO" id="GO:0006338">
    <property type="term" value="P:chromatin remodeling"/>
    <property type="evidence" value="ECO:0007669"/>
    <property type="project" value="InterPro"/>
</dbReference>
<dbReference type="InterPro" id="IPR036427">
    <property type="entry name" value="Bromodomain-like_sf"/>
</dbReference>
<feature type="compositionally biased region" description="Low complexity" evidence="9">
    <location>
        <begin position="144"/>
        <end position="153"/>
    </location>
</feature>
<organism evidence="13">
    <name type="scientific">Hydatigena taeniaeformis</name>
    <name type="common">Feline tapeworm</name>
    <name type="synonym">Taenia taeniaeformis</name>
    <dbReference type="NCBI Taxonomy" id="6205"/>
    <lineage>
        <taxon>Eukaryota</taxon>
        <taxon>Metazoa</taxon>
        <taxon>Spiralia</taxon>
        <taxon>Lophotrochozoa</taxon>
        <taxon>Platyhelminthes</taxon>
        <taxon>Cestoda</taxon>
        <taxon>Eucestoda</taxon>
        <taxon>Cyclophyllidea</taxon>
        <taxon>Taeniidae</taxon>
        <taxon>Hydatigera</taxon>
    </lineage>
</organism>
<evidence type="ECO:0000256" key="2">
    <source>
        <dbReference type="ARBA" id="ARBA00022737"/>
    </source>
</evidence>
<dbReference type="STRING" id="6205.A0A0R3WVY8"/>
<evidence type="ECO:0000256" key="4">
    <source>
        <dbReference type="ARBA" id="ARBA00023015"/>
    </source>
</evidence>
<comment type="subcellular location">
    <subcellularLocation>
        <location evidence="1">Nucleus</location>
    </subcellularLocation>
</comment>
<evidence type="ECO:0000256" key="9">
    <source>
        <dbReference type="SAM" id="MobiDB-lite"/>
    </source>
</evidence>
<protein>
    <submittedName>
        <fullName evidence="13">Bromo domain-containing protein</fullName>
    </submittedName>
</protein>
<evidence type="ECO:0000259" key="10">
    <source>
        <dbReference type="PROSITE" id="PS50014"/>
    </source>
</evidence>
<dbReference type="OrthoDB" id="6286883at2759"/>
<dbReference type="InterPro" id="IPR018359">
    <property type="entry name" value="Bromodomain_CS"/>
</dbReference>
<feature type="region of interest" description="Disordered" evidence="9">
    <location>
        <begin position="83"/>
        <end position="193"/>
    </location>
</feature>